<comment type="caution">
    <text evidence="1">The sequence shown here is derived from an EMBL/GenBank/DDBJ whole genome shotgun (WGS) entry which is preliminary data.</text>
</comment>
<keyword evidence="2" id="KW-1185">Reference proteome</keyword>
<sequence>MITFGGFQPTVCVLFNGILEKIGDNAVYEI</sequence>
<protein>
    <submittedName>
        <fullName evidence="1">Uncharacterized protein</fullName>
    </submittedName>
</protein>
<dbReference type="AlphaFoldDB" id="A0AAV7CB91"/>
<dbReference type="Proteomes" id="UP000824782">
    <property type="component" value="Unassembled WGS sequence"/>
</dbReference>
<evidence type="ECO:0000313" key="2">
    <source>
        <dbReference type="Proteomes" id="UP000824782"/>
    </source>
</evidence>
<proteinExistence type="predicted"/>
<evidence type="ECO:0000313" key="1">
    <source>
        <dbReference type="EMBL" id="KAG8581939.1"/>
    </source>
</evidence>
<gene>
    <name evidence="1" type="ORF">GDO81_007855</name>
</gene>
<dbReference type="EMBL" id="WNYA01000003">
    <property type="protein sequence ID" value="KAG8581939.1"/>
    <property type="molecule type" value="Genomic_DNA"/>
</dbReference>
<reference evidence="1" key="1">
    <citation type="thesis" date="2020" institute="ProQuest LLC" country="789 East Eisenhower Parkway, Ann Arbor, MI, USA">
        <title>Comparative Genomics and Chromosome Evolution.</title>
        <authorList>
            <person name="Mudd A.B."/>
        </authorList>
    </citation>
    <scope>NUCLEOTIDE SEQUENCE</scope>
    <source>
        <strain evidence="1">237g6f4</strain>
        <tissue evidence="1">Blood</tissue>
    </source>
</reference>
<accession>A0AAV7CB91</accession>
<organism evidence="1 2">
    <name type="scientific">Engystomops pustulosus</name>
    <name type="common">Tungara frog</name>
    <name type="synonym">Physalaemus pustulosus</name>
    <dbReference type="NCBI Taxonomy" id="76066"/>
    <lineage>
        <taxon>Eukaryota</taxon>
        <taxon>Metazoa</taxon>
        <taxon>Chordata</taxon>
        <taxon>Craniata</taxon>
        <taxon>Vertebrata</taxon>
        <taxon>Euteleostomi</taxon>
        <taxon>Amphibia</taxon>
        <taxon>Batrachia</taxon>
        <taxon>Anura</taxon>
        <taxon>Neobatrachia</taxon>
        <taxon>Hyloidea</taxon>
        <taxon>Leptodactylidae</taxon>
        <taxon>Leiuperinae</taxon>
        <taxon>Engystomops</taxon>
    </lineage>
</organism>
<name>A0AAV7CB91_ENGPU</name>